<name>A0ACC7P656_9BACL</name>
<sequence>MTAVQELQQMLFEELELIVRTTTNLLAKVKPEGIEFRPQPNMRTLRELAEHLAAIPAVDLQIVQEHTAEEVRAVEKRFEAMEFAKLGAAMAEGLEPLRQYMTTLPEEDFLHKKTKPFYLEHGTAQAKWLIEIVTHTQHHRGQLFTYLKMQGYDVSMSDLY</sequence>
<evidence type="ECO:0000313" key="2">
    <source>
        <dbReference type="Proteomes" id="UP001631969"/>
    </source>
</evidence>
<gene>
    <name evidence="1" type="ORF">ACI1P1_28235</name>
</gene>
<dbReference type="EMBL" id="JBJURJ010000027">
    <property type="protein sequence ID" value="MFM9332190.1"/>
    <property type="molecule type" value="Genomic_DNA"/>
</dbReference>
<evidence type="ECO:0000313" key="1">
    <source>
        <dbReference type="EMBL" id="MFM9332190.1"/>
    </source>
</evidence>
<proteinExistence type="predicted"/>
<protein>
    <submittedName>
        <fullName evidence="1">DinB family protein</fullName>
    </submittedName>
</protein>
<reference evidence="1" key="1">
    <citation type="submission" date="2024-12" db="EMBL/GenBank/DDBJ databases">
        <authorList>
            <person name="Wu N."/>
        </authorList>
    </citation>
    <scope>NUCLEOTIDE SEQUENCE</scope>
    <source>
        <strain evidence="1">P15</strain>
    </source>
</reference>
<accession>A0ACC7P656</accession>
<keyword evidence="2" id="KW-1185">Reference proteome</keyword>
<organism evidence="1 2">
    <name type="scientific">Paenibacillus mesotrionivorans</name>
    <dbReference type="NCBI Taxonomy" id="3160968"/>
    <lineage>
        <taxon>Bacteria</taxon>
        <taxon>Bacillati</taxon>
        <taxon>Bacillota</taxon>
        <taxon>Bacilli</taxon>
        <taxon>Bacillales</taxon>
        <taxon>Paenibacillaceae</taxon>
        <taxon>Paenibacillus</taxon>
    </lineage>
</organism>
<dbReference type="Proteomes" id="UP001631969">
    <property type="component" value="Unassembled WGS sequence"/>
</dbReference>
<comment type="caution">
    <text evidence="1">The sequence shown here is derived from an EMBL/GenBank/DDBJ whole genome shotgun (WGS) entry which is preliminary data.</text>
</comment>